<reference evidence="1" key="1">
    <citation type="submission" date="2020-06" db="EMBL/GenBank/DDBJ databases">
        <title>REHAB project genomes.</title>
        <authorList>
            <person name="Shaw L.P."/>
        </authorList>
    </citation>
    <scope>NUCLEOTIDE SEQUENCE</scope>
    <source>
        <strain evidence="1">RHBSTW-00474</strain>
    </source>
</reference>
<name>A0A8H9XU62_ECOLX</name>
<dbReference type="AlphaFoldDB" id="A0A8H9XU62"/>
<comment type="caution">
    <text evidence="1">The sequence shown here is derived from an EMBL/GenBank/DDBJ whole genome shotgun (WGS) entry which is preliminary data.</text>
</comment>
<evidence type="ECO:0000313" key="2">
    <source>
        <dbReference type="Proteomes" id="UP000622722"/>
    </source>
</evidence>
<accession>A0A8H9XU62</accession>
<sequence length="71" mass="8843">MMSRNEDSLPEADLQTFRHRLELCLTRRDLERLHDWLCRSVPVSERKPWLDELNVREEQLLARWYDEKRYV</sequence>
<evidence type="ECO:0000313" key="1">
    <source>
        <dbReference type="EMBL" id="MBA7721670.1"/>
    </source>
</evidence>
<organism evidence="1 2">
    <name type="scientific">Escherichia coli</name>
    <dbReference type="NCBI Taxonomy" id="562"/>
    <lineage>
        <taxon>Bacteria</taxon>
        <taxon>Pseudomonadati</taxon>
        <taxon>Pseudomonadota</taxon>
        <taxon>Gammaproteobacteria</taxon>
        <taxon>Enterobacterales</taxon>
        <taxon>Enterobacteriaceae</taxon>
        <taxon>Escherichia</taxon>
    </lineage>
</organism>
<dbReference type="Proteomes" id="UP000622722">
    <property type="component" value="Unassembled WGS sequence"/>
</dbReference>
<dbReference type="EMBL" id="JABXPW010000010">
    <property type="protein sequence ID" value="MBA7721670.1"/>
    <property type="molecule type" value="Genomic_DNA"/>
</dbReference>
<proteinExistence type="predicted"/>
<gene>
    <name evidence="1" type="ORF">HV209_24520</name>
</gene>
<protein>
    <submittedName>
        <fullName evidence="1">Uncharacterized protein</fullName>
    </submittedName>
</protein>